<dbReference type="GO" id="GO:0005549">
    <property type="term" value="F:odorant binding"/>
    <property type="evidence" value="ECO:0007669"/>
    <property type="project" value="InterPro"/>
</dbReference>
<dbReference type="Pfam" id="PF01395">
    <property type="entry name" value="PBP_GOBP"/>
    <property type="match status" value="1"/>
</dbReference>
<proteinExistence type="evidence at transcript level"/>
<keyword evidence="1" id="KW-0472">Membrane</keyword>
<dbReference type="InterPro" id="IPR036728">
    <property type="entry name" value="PBP_GOBP_sf"/>
</dbReference>
<organism evidence="2">
    <name type="scientific">Pyrrhalta maculicollis</name>
    <dbReference type="NCBI Taxonomy" id="226885"/>
    <lineage>
        <taxon>Eukaryota</taxon>
        <taxon>Metazoa</taxon>
        <taxon>Ecdysozoa</taxon>
        <taxon>Arthropoda</taxon>
        <taxon>Hexapoda</taxon>
        <taxon>Insecta</taxon>
        <taxon>Pterygota</taxon>
        <taxon>Neoptera</taxon>
        <taxon>Endopterygota</taxon>
        <taxon>Coleoptera</taxon>
        <taxon>Polyphaga</taxon>
        <taxon>Cucujiformia</taxon>
        <taxon>Chrysomeloidea</taxon>
        <taxon>Chrysomelidae</taxon>
        <taxon>Galerucinae</taxon>
        <taxon>Coelomerites</taxon>
        <taxon>Pyrrhalta</taxon>
    </lineage>
</organism>
<keyword evidence="1" id="KW-0812">Transmembrane</keyword>
<accession>A0A1J0KKF4</accession>
<evidence type="ECO:0000313" key="2">
    <source>
        <dbReference type="EMBL" id="APC94202.1"/>
    </source>
</evidence>
<sequence>MHCFHKYLRIFVDEIRIVIKARACIIFVLVQILKRFTMHFSVFVLFFVFAVASAEITPEQQAEQFKKIHDKCQSDPATHVDDAVFDKLRRGEKVTEPNLAKHTLCMNVGSGIQSENGDINIEKLRTILERGPANKAKVDEIIGKCGTRSSTNAEEAAEALANCVRQYRPERPEGDHHGPHDHHHHH</sequence>
<dbReference type="InterPro" id="IPR006170">
    <property type="entry name" value="PBP/GOBP"/>
</dbReference>
<dbReference type="EMBL" id="KX290631">
    <property type="protein sequence ID" value="APC94202.1"/>
    <property type="molecule type" value="mRNA"/>
</dbReference>
<keyword evidence="1" id="KW-1133">Transmembrane helix</keyword>
<evidence type="ECO:0000256" key="1">
    <source>
        <dbReference type="SAM" id="Phobius"/>
    </source>
</evidence>
<dbReference type="SMART" id="SM00708">
    <property type="entry name" value="PhBP"/>
    <property type="match status" value="1"/>
</dbReference>
<dbReference type="SUPFAM" id="SSF47565">
    <property type="entry name" value="Insect pheromone/odorant-binding proteins"/>
    <property type="match status" value="1"/>
</dbReference>
<dbReference type="AlphaFoldDB" id="A0A1J0KKF4"/>
<name>A0A1J0KKF4_9CUCU</name>
<feature type="transmembrane region" description="Helical" evidence="1">
    <location>
        <begin position="39"/>
        <end position="57"/>
    </location>
</feature>
<protein>
    <submittedName>
        <fullName evidence="2">Odorant-binding protein 4</fullName>
    </submittedName>
</protein>
<dbReference type="Gene3D" id="1.10.238.20">
    <property type="entry name" value="Pheromone/general odorant binding protein domain"/>
    <property type="match status" value="1"/>
</dbReference>
<dbReference type="CDD" id="cd23992">
    <property type="entry name" value="PBP_GOBP"/>
    <property type="match status" value="1"/>
</dbReference>
<reference evidence="2" key="1">
    <citation type="journal article" date="2016" name="Insect Biochem. Mol. Biol.">
        <title>Comparative transcriptome analysis of chemosensory genes in two sister leaf beetles provides insights into chemosensory speciation.</title>
        <authorList>
            <person name="Zhang B."/>
            <person name="Zhang W."/>
            <person name="Nie R.E."/>
            <person name="Li W.Z."/>
            <person name="Segraves K.A."/>
            <person name="Yang X.K."/>
            <person name="Xue H.J."/>
        </authorList>
    </citation>
    <scope>NUCLEOTIDE SEQUENCE</scope>
</reference>